<dbReference type="EMBL" id="BGZK01000987">
    <property type="protein sequence ID" value="GBP67565.1"/>
    <property type="molecule type" value="Genomic_DNA"/>
</dbReference>
<keyword evidence="3" id="KW-1185">Reference proteome</keyword>
<name>A0A4C1XZF3_EUMVA</name>
<dbReference type="AlphaFoldDB" id="A0A4C1XZF3"/>
<evidence type="ECO:0000313" key="2">
    <source>
        <dbReference type="EMBL" id="GBP67565.1"/>
    </source>
</evidence>
<feature type="compositionally biased region" description="Basic and acidic residues" evidence="1">
    <location>
        <begin position="77"/>
        <end position="92"/>
    </location>
</feature>
<proteinExistence type="predicted"/>
<dbReference type="Proteomes" id="UP000299102">
    <property type="component" value="Unassembled WGS sequence"/>
</dbReference>
<sequence length="102" mass="11938">MWHMPPAPVRNLTSQPELQLDRIKNHLPILGDTLCCQMCSLKYTISKIGLCVLKDDCFLEYHSVDTLTTRRLKRDNPRREYELGRQNRRNELIEPTPSTSKV</sequence>
<evidence type="ECO:0000313" key="3">
    <source>
        <dbReference type="Proteomes" id="UP000299102"/>
    </source>
</evidence>
<feature type="region of interest" description="Disordered" evidence="1">
    <location>
        <begin position="77"/>
        <end position="102"/>
    </location>
</feature>
<evidence type="ECO:0000256" key="1">
    <source>
        <dbReference type="SAM" id="MobiDB-lite"/>
    </source>
</evidence>
<reference evidence="2 3" key="1">
    <citation type="journal article" date="2019" name="Commun. Biol.">
        <title>The bagworm genome reveals a unique fibroin gene that provides high tensile strength.</title>
        <authorList>
            <person name="Kono N."/>
            <person name="Nakamura H."/>
            <person name="Ohtoshi R."/>
            <person name="Tomita M."/>
            <person name="Numata K."/>
            <person name="Arakawa K."/>
        </authorList>
    </citation>
    <scope>NUCLEOTIDE SEQUENCE [LARGE SCALE GENOMIC DNA]</scope>
</reference>
<organism evidence="2 3">
    <name type="scientific">Eumeta variegata</name>
    <name type="common">Bagworm moth</name>
    <name type="synonym">Eumeta japonica</name>
    <dbReference type="NCBI Taxonomy" id="151549"/>
    <lineage>
        <taxon>Eukaryota</taxon>
        <taxon>Metazoa</taxon>
        <taxon>Ecdysozoa</taxon>
        <taxon>Arthropoda</taxon>
        <taxon>Hexapoda</taxon>
        <taxon>Insecta</taxon>
        <taxon>Pterygota</taxon>
        <taxon>Neoptera</taxon>
        <taxon>Endopterygota</taxon>
        <taxon>Lepidoptera</taxon>
        <taxon>Glossata</taxon>
        <taxon>Ditrysia</taxon>
        <taxon>Tineoidea</taxon>
        <taxon>Psychidae</taxon>
        <taxon>Oiketicinae</taxon>
        <taxon>Eumeta</taxon>
    </lineage>
</organism>
<accession>A0A4C1XZF3</accession>
<gene>
    <name evidence="2" type="ORF">EVAR_98619_1</name>
</gene>
<protein>
    <submittedName>
        <fullName evidence="2">Uncharacterized protein</fullName>
    </submittedName>
</protein>
<comment type="caution">
    <text evidence="2">The sequence shown here is derived from an EMBL/GenBank/DDBJ whole genome shotgun (WGS) entry which is preliminary data.</text>
</comment>